<feature type="domain" description="F5/8 type C" evidence="4">
    <location>
        <begin position="686"/>
        <end position="794"/>
    </location>
</feature>
<dbReference type="PROSITE" id="PS50022">
    <property type="entry name" value="FA58C_3"/>
    <property type="match status" value="2"/>
</dbReference>
<evidence type="ECO:0000313" key="6">
    <source>
        <dbReference type="EMBL" id="MBC8560323.1"/>
    </source>
</evidence>
<dbReference type="SUPFAM" id="SSF49785">
    <property type="entry name" value="Galactose-binding domain-like"/>
    <property type="match status" value="2"/>
</dbReference>
<feature type="signal peptide" evidence="3">
    <location>
        <begin position="1"/>
        <end position="28"/>
    </location>
</feature>
<feature type="chain" id="PRO_5037231651" evidence="3">
    <location>
        <begin position="29"/>
        <end position="1638"/>
    </location>
</feature>
<keyword evidence="3" id="KW-0732">Signal</keyword>
<reference evidence="6" key="1">
    <citation type="submission" date="2020-08" db="EMBL/GenBank/DDBJ databases">
        <title>Genome public.</title>
        <authorList>
            <person name="Liu C."/>
            <person name="Sun Q."/>
        </authorList>
    </citation>
    <scope>NUCLEOTIDE SEQUENCE</scope>
    <source>
        <strain evidence="6">NSJ-33</strain>
    </source>
</reference>
<evidence type="ECO:0000259" key="5">
    <source>
        <dbReference type="PROSITE" id="PS50835"/>
    </source>
</evidence>
<protein>
    <submittedName>
        <fullName evidence="6">DUF4855 domain-containing protein</fullName>
    </submittedName>
</protein>
<gene>
    <name evidence="6" type="ORF">H8710_09625</name>
</gene>
<organism evidence="6 7">
    <name type="scientific">Fumia xinanensis</name>
    <dbReference type="NCBI Taxonomy" id="2763659"/>
    <lineage>
        <taxon>Bacteria</taxon>
        <taxon>Bacillati</taxon>
        <taxon>Bacillota</taxon>
        <taxon>Clostridia</taxon>
        <taxon>Eubacteriales</taxon>
        <taxon>Oscillospiraceae</taxon>
        <taxon>Fumia</taxon>
    </lineage>
</organism>
<feature type="non-terminal residue" evidence="6">
    <location>
        <position position="1638"/>
    </location>
</feature>
<name>A0A926I380_9FIRM</name>
<keyword evidence="7" id="KW-1185">Reference proteome</keyword>
<evidence type="ECO:0000313" key="7">
    <source>
        <dbReference type="Proteomes" id="UP000610760"/>
    </source>
</evidence>
<dbReference type="InterPro" id="IPR036179">
    <property type="entry name" value="Ig-like_dom_sf"/>
</dbReference>
<feature type="compositionally biased region" description="Basic and acidic residues" evidence="2">
    <location>
        <begin position="1587"/>
        <end position="1612"/>
    </location>
</feature>
<dbReference type="InterPro" id="IPR032329">
    <property type="entry name" value="DUF4855"/>
</dbReference>
<dbReference type="Gene3D" id="2.60.40.10">
    <property type="entry name" value="Immunoglobulins"/>
    <property type="match status" value="1"/>
</dbReference>
<dbReference type="InterPro" id="IPR007110">
    <property type="entry name" value="Ig-like_dom"/>
</dbReference>
<keyword evidence="1" id="KW-0378">Hydrolase</keyword>
<dbReference type="InterPro" id="IPR000421">
    <property type="entry name" value="FA58C"/>
</dbReference>
<comment type="caution">
    <text evidence="6">The sequence shown here is derived from an EMBL/GenBank/DDBJ whole genome shotgun (WGS) entry which is preliminary data.</text>
</comment>
<dbReference type="Pfam" id="PF00754">
    <property type="entry name" value="F5_F8_type_C"/>
    <property type="match status" value="2"/>
</dbReference>
<dbReference type="GO" id="GO:0016798">
    <property type="term" value="F:hydrolase activity, acting on glycosyl bonds"/>
    <property type="evidence" value="ECO:0007669"/>
    <property type="project" value="UniProtKB-KW"/>
</dbReference>
<evidence type="ECO:0000256" key="2">
    <source>
        <dbReference type="SAM" id="MobiDB-lite"/>
    </source>
</evidence>
<dbReference type="InterPro" id="IPR013783">
    <property type="entry name" value="Ig-like_fold"/>
</dbReference>
<evidence type="ECO:0000256" key="1">
    <source>
        <dbReference type="ARBA" id="ARBA00023295"/>
    </source>
</evidence>
<keyword evidence="1" id="KW-0326">Glycosidase</keyword>
<dbReference type="RefSeq" id="WP_249295305.1">
    <property type="nucleotide sequence ID" value="NZ_JACRSV010000002.1"/>
</dbReference>
<dbReference type="EMBL" id="JACRSV010000002">
    <property type="protein sequence ID" value="MBC8560323.1"/>
    <property type="molecule type" value="Genomic_DNA"/>
</dbReference>
<dbReference type="SUPFAM" id="SSF48726">
    <property type="entry name" value="Immunoglobulin"/>
    <property type="match status" value="1"/>
</dbReference>
<evidence type="ECO:0000259" key="4">
    <source>
        <dbReference type="PROSITE" id="PS50022"/>
    </source>
</evidence>
<feature type="domain" description="Ig-like" evidence="5">
    <location>
        <begin position="200"/>
        <end position="284"/>
    </location>
</feature>
<dbReference type="PROSITE" id="PS50835">
    <property type="entry name" value="IG_LIKE"/>
    <property type="match status" value="1"/>
</dbReference>
<dbReference type="Gene3D" id="2.60.120.260">
    <property type="entry name" value="Galactose-binding domain-like"/>
    <property type="match status" value="5"/>
</dbReference>
<dbReference type="Pfam" id="PF16147">
    <property type="entry name" value="DUF4855"/>
    <property type="match status" value="1"/>
</dbReference>
<evidence type="ECO:0000256" key="3">
    <source>
        <dbReference type="SAM" id="SignalP"/>
    </source>
</evidence>
<feature type="region of interest" description="Disordered" evidence="2">
    <location>
        <begin position="1550"/>
        <end position="1612"/>
    </location>
</feature>
<sequence>MRWRKIATTSLCSAVAIAITLSSGLVDAVGGLAKVGASGEVNWALGKPYTSSVPENYYHSNNDPNLTKFTDGVYGTSWDVNTVGFYAKPPVEGPQEFVMTLGEQDYPITKVVVSGFAYQGAGIGSCDVQVEYQTAKMLGTDQWTSATNLPASGADGAYDLSADIDIGAAKVRFSVSGTNTWTFLDEIELWGPNPDYLAEPPVITGNLNREMLIPAGKGKALSVEAESMDGGNLTYVWFKDGVRLEGEDASSLTIADASQADAGSYYVKVYNNKGEYHESATSMTCDVFVKDVSEQNLLYDIPFTTSMTYGNPSSFAGNYADNGPGYPSETLLTDGLRQGNGSASGVRAGRYYNGYNDIPYADFVFDLGSVKSFEQLNLSTLSGSSNVLPPSRLRVHISDTGNGDDWKLAFDGNLTSQASQKEYVFATQNGMKISAQYIKVDVYFADNGNWIALDEIELWEEATGQTPDGVLGSTGGGGNVDNLVSYGKTYTSSKTSTQDPNKTALTDGILGSLLGTGWNSYPSSSGNLEFVVDLNDGVSFQQVELHFLKDNGLQAVWPEWAQVEYSADKSSWTTLSRQNLDQPMETPIYIFQALSKNSINARYVKVTIPNTQNVYLDEIQVLKDRTVIDSDVEEEEIDPNNIAYGCSYTSAWPASTSYPDKGGLLTNGHRGGLSYGGPQWFAYLSWDGDDLGIDDFYITLDLGSVKNFEQVKFGTLTQKVTGISSATHVKVEYSKNNQDWTVLADEDTNFSREDGVYRFVATADAPISAQYVRVHVPVDGWLFVDELEVLAVADPNEDANVNPDNGKEFNLIRGNSYSISRDQDIGEVPGMLTDGRYGSTYTSFDPNWMGFKRGSQNHVEMEFNLYGSNTVSEIIFSSRYDPEHKLTLPQNLTISVQTGQGTWIEVKKFGNTLPASADNVKLTWDSDVDRVQLVEAGATKLYTGNIRIEFDIPEGSDAVYVDEIKVMGKLGKCSDAAEPVVKDDTGAYNLALYAPYVEYPENAPNSLQYHDFTGKKLTDGKFGSTSFSDSAWVGSHQTGNGSTDSRGSHAIKTRVVDLGAINTIKSIYINSYTPNDSGVNTPYSITTYVSVDGEKWVPVSRQSVGNKNAKSGIHPFGWHLSNNTSGIPIIDLIDDDMIAGRYVRIDIQQNAWSFVDEIVVNGYAGQLDGVRLADFGTVVGLDSKNYETVEQAGGVRDMLLCYNQWQGEFGWNSPHYTDEKLRFLLTYVNDENKVVDTMFDTVLFLALGSRYGNEFITGNTNILAGAKDWEWYLDQLFRQGGDVEELNKAAHNASVELGDPNYKVNMVIMFPTPYIYQKINTDKQFGSLDGKEMGQFKTWEQCAYAIDWWIDEVLERLETVDHDYIDFKGFYWLHEGADYEKEMLYFNERVHQEGYYTYWIPHWGTTEAMFGHDYGFDGVTYQPNHMFTSAYVKGSLGELTGAGNPLFEEHARRIGYGNIGAEMELDSRVLYEGIAEYNKFLDYLNAAATYGYDGPNHHRAWYYANPILEAANSGEQIFRDLYTNCYQMMKGTYTPREYITGGYPSDPRVGEFAGGAVPGLPSSGGSIGGGSSGGGSGSGGGGSVTPKPDDKPDPETPPTGDDKYTWEETEDGYKLKDADGEYVTGFVKVDGKTYYLNE</sequence>
<proteinExistence type="predicted"/>
<accession>A0A926I380</accession>
<feature type="domain" description="F5/8 type C" evidence="4">
    <location>
        <begin position="471"/>
        <end position="624"/>
    </location>
</feature>
<dbReference type="InterPro" id="IPR008979">
    <property type="entry name" value="Galactose-bd-like_sf"/>
</dbReference>
<dbReference type="Proteomes" id="UP000610760">
    <property type="component" value="Unassembled WGS sequence"/>
</dbReference>
<feature type="compositionally biased region" description="Gly residues" evidence="2">
    <location>
        <begin position="1565"/>
        <end position="1583"/>
    </location>
</feature>